<evidence type="ECO:0000313" key="10">
    <source>
        <dbReference type="Proteomes" id="UP001525890"/>
    </source>
</evidence>
<keyword evidence="5" id="KW-0902">Two-component regulatory system</keyword>
<keyword evidence="3 6" id="KW-0597">Phosphoprotein</keyword>
<dbReference type="SMART" id="SM00448">
    <property type="entry name" value="REC"/>
    <property type="match status" value="1"/>
</dbReference>
<comment type="catalytic activity">
    <reaction evidence="1">
        <text>ATP + protein L-histidine = ADP + protein N-phospho-L-histidine.</text>
        <dbReference type="EC" id="2.7.13.3"/>
    </reaction>
</comment>
<evidence type="ECO:0000256" key="5">
    <source>
        <dbReference type="ARBA" id="ARBA00023012"/>
    </source>
</evidence>
<dbReference type="Proteomes" id="UP001525890">
    <property type="component" value="Unassembled WGS sequence"/>
</dbReference>
<evidence type="ECO:0000313" key="9">
    <source>
        <dbReference type="EMBL" id="MCT7967488.1"/>
    </source>
</evidence>
<dbReference type="PANTHER" id="PTHR43547">
    <property type="entry name" value="TWO-COMPONENT HISTIDINE KINASE"/>
    <property type="match status" value="1"/>
</dbReference>
<comment type="caution">
    <text evidence="9">The sequence shown here is derived from an EMBL/GenBank/DDBJ whole genome shotgun (WGS) entry which is preliminary data.</text>
</comment>
<dbReference type="Gene3D" id="3.30.565.10">
    <property type="entry name" value="Histidine kinase-like ATPase, C-terminal domain"/>
    <property type="match status" value="1"/>
</dbReference>
<dbReference type="Gene3D" id="1.10.287.130">
    <property type="match status" value="1"/>
</dbReference>
<dbReference type="InterPro" id="IPR036890">
    <property type="entry name" value="HATPase_C_sf"/>
</dbReference>
<dbReference type="SUPFAM" id="SSF47384">
    <property type="entry name" value="Homodimeric domain of signal transducing histidine kinase"/>
    <property type="match status" value="1"/>
</dbReference>
<evidence type="ECO:0000256" key="1">
    <source>
        <dbReference type="ARBA" id="ARBA00000085"/>
    </source>
</evidence>
<evidence type="ECO:0000256" key="3">
    <source>
        <dbReference type="ARBA" id="ARBA00022553"/>
    </source>
</evidence>
<dbReference type="CDD" id="cd17574">
    <property type="entry name" value="REC_OmpR"/>
    <property type="match status" value="1"/>
</dbReference>
<dbReference type="InterPro" id="IPR005467">
    <property type="entry name" value="His_kinase_dom"/>
</dbReference>
<dbReference type="SMART" id="SM00387">
    <property type="entry name" value="HATPase_c"/>
    <property type="match status" value="1"/>
</dbReference>
<organism evidence="9 10">
    <name type="scientific">Laspinema palackyanum D2a</name>
    <dbReference type="NCBI Taxonomy" id="2953684"/>
    <lineage>
        <taxon>Bacteria</taxon>
        <taxon>Bacillati</taxon>
        <taxon>Cyanobacteriota</taxon>
        <taxon>Cyanophyceae</taxon>
        <taxon>Oscillatoriophycideae</taxon>
        <taxon>Oscillatoriales</taxon>
        <taxon>Laspinemataceae</taxon>
        <taxon>Laspinema</taxon>
        <taxon>Laspinema palackyanum</taxon>
    </lineage>
</organism>
<proteinExistence type="predicted"/>
<feature type="modified residue" description="4-aspartylphosphate" evidence="6">
    <location>
        <position position="52"/>
    </location>
</feature>
<keyword evidence="4" id="KW-0808">Transferase</keyword>
<accession>A0ABT2MS42</accession>
<dbReference type="CDD" id="cd00082">
    <property type="entry name" value="HisKA"/>
    <property type="match status" value="1"/>
</dbReference>
<dbReference type="InterPro" id="IPR003594">
    <property type="entry name" value="HATPase_dom"/>
</dbReference>
<keyword evidence="4" id="KW-0418">Kinase</keyword>
<dbReference type="SUPFAM" id="SSF52172">
    <property type="entry name" value="CheY-like"/>
    <property type="match status" value="1"/>
</dbReference>
<dbReference type="InterPro" id="IPR004358">
    <property type="entry name" value="Sig_transdc_His_kin-like_C"/>
</dbReference>
<protein>
    <recommendedName>
        <fullName evidence="2">histidine kinase</fullName>
        <ecNumber evidence="2">2.7.13.3</ecNumber>
    </recommendedName>
</protein>
<feature type="domain" description="Response regulatory" evidence="8">
    <location>
        <begin position="3"/>
        <end position="119"/>
    </location>
</feature>
<evidence type="ECO:0000256" key="2">
    <source>
        <dbReference type="ARBA" id="ARBA00012438"/>
    </source>
</evidence>
<dbReference type="RefSeq" id="WP_368007069.1">
    <property type="nucleotide sequence ID" value="NZ_JAMXFF010000020.1"/>
</dbReference>
<dbReference type="PROSITE" id="PS50109">
    <property type="entry name" value="HIS_KIN"/>
    <property type="match status" value="1"/>
</dbReference>
<evidence type="ECO:0000256" key="6">
    <source>
        <dbReference type="PROSITE-ProRule" id="PRU00169"/>
    </source>
</evidence>
<evidence type="ECO:0000259" key="8">
    <source>
        <dbReference type="PROSITE" id="PS50110"/>
    </source>
</evidence>
<dbReference type="PRINTS" id="PR00344">
    <property type="entry name" value="BCTRLSENSOR"/>
</dbReference>
<evidence type="ECO:0000256" key="4">
    <source>
        <dbReference type="ARBA" id="ARBA00022777"/>
    </source>
</evidence>
<dbReference type="SMART" id="SM00388">
    <property type="entry name" value="HisKA"/>
    <property type="match status" value="1"/>
</dbReference>
<dbReference type="EC" id="2.7.13.3" evidence="2"/>
<dbReference type="SUPFAM" id="SSF55874">
    <property type="entry name" value="ATPase domain of HSP90 chaperone/DNA topoisomerase II/histidine kinase"/>
    <property type="match status" value="1"/>
</dbReference>
<dbReference type="Pfam" id="PF00072">
    <property type="entry name" value="Response_reg"/>
    <property type="match status" value="1"/>
</dbReference>
<dbReference type="Gene3D" id="3.40.50.2300">
    <property type="match status" value="1"/>
</dbReference>
<dbReference type="PROSITE" id="PS50110">
    <property type="entry name" value="RESPONSE_REGULATORY"/>
    <property type="match status" value="1"/>
</dbReference>
<reference evidence="9 10" key="1">
    <citation type="journal article" date="2022" name="Front. Microbiol.">
        <title>High genomic differentiation and limited gene flow indicate recent cryptic speciation within the genus Laspinema (cyanobacteria).</title>
        <authorList>
            <person name="Stanojkovic A."/>
            <person name="Skoupy S."/>
            <person name="Skaloud P."/>
            <person name="Dvorak P."/>
        </authorList>
    </citation>
    <scope>NUCLEOTIDE SEQUENCE [LARGE SCALE GENOMIC DNA]</scope>
    <source>
        <strain evidence="9 10">D2a</strain>
    </source>
</reference>
<name>A0ABT2MS42_9CYAN</name>
<keyword evidence="10" id="KW-1185">Reference proteome</keyword>
<feature type="domain" description="Histidine kinase" evidence="7">
    <location>
        <begin position="143"/>
        <end position="365"/>
    </location>
</feature>
<dbReference type="EMBL" id="JAMXFF010000020">
    <property type="protein sequence ID" value="MCT7967488.1"/>
    <property type="molecule type" value="Genomic_DNA"/>
</dbReference>
<dbReference type="PANTHER" id="PTHR43547:SF2">
    <property type="entry name" value="HYBRID SIGNAL TRANSDUCTION HISTIDINE KINASE C"/>
    <property type="match status" value="1"/>
</dbReference>
<evidence type="ECO:0000259" key="7">
    <source>
        <dbReference type="PROSITE" id="PS50109"/>
    </source>
</evidence>
<sequence length="372" mass="41520">MTKILVIEDETGVRENLMDLLDAEDFEAIAAENGRQGIELAKEKLPDLILCDVMMPELDGYGVLTELRQDPATAMIPFIFLTAKAAKGDTRKGMELGADDYLTKPFNRLEILAAISSRLERQNLSQKNTEQKLQALTNSIAQALPHELRTPMNGILGYSELLMQDIDSYDKAEIQEMVEGINISAKRLYRLVQNYLLYAELEIAIHQPQRLDHLRDQAMSGTLSMISKGVGEKAKQSSREADIQIEIENAFVKISETHLYKIVEELVDNACKYSEPGTPISVKGEVSGTASYTLSVTDRGRGMTREQIANHGAYIQFDRKLYEQQGSGLGIAIAKRLAELYGGKLTIESIPNQETTVYVVLPIDLSFSREEE</sequence>
<dbReference type="Pfam" id="PF02518">
    <property type="entry name" value="HATPase_c"/>
    <property type="match status" value="1"/>
</dbReference>
<dbReference type="Pfam" id="PF00512">
    <property type="entry name" value="HisKA"/>
    <property type="match status" value="1"/>
</dbReference>
<dbReference type="InterPro" id="IPR011006">
    <property type="entry name" value="CheY-like_superfamily"/>
</dbReference>
<dbReference type="InterPro" id="IPR001789">
    <property type="entry name" value="Sig_transdc_resp-reg_receiver"/>
</dbReference>
<gene>
    <name evidence="9" type="ORF">NG799_14200</name>
</gene>
<dbReference type="InterPro" id="IPR036097">
    <property type="entry name" value="HisK_dim/P_sf"/>
</dbReference>
<dbReference type="InterPro" id="IPR003661">
    <property type="entry name" value="HisK_dim/P_dom"/>
</dbReference>